<proteinExistence type="predicted"/>
<evidence type="ECO:0000313" key="2">
    <source>
        <dbReference type="EMBL" id="KRX93512.1"/>
    </source>
</evidence>
<accession>A0A0V0XZR7</accession>
<reference evidence="2 3" key="1">
    <citation type="submission" date="2015-01" db="EMBL/GenBank/DDBJ databases">
        <title>Evolution of Trichinella species and genotypes.</title>
        <authorList>
            <person name="Korhonen P.K."/>
            <person name="Edoardo P."/>
            <person name="Giuseppe L.R."/>
            <person name="Gasser R.B."/>
        </authorList>
    </citation>
    <scope>NUCLEOTIDE SEQUENCE [LARGE SCALE GENOMIC DNA]</scope>
    <source>
        <strain evidence="2">ISS141</strain>
    </source>
</reference>
<dbReference type="Proteomes" id="UP000054815">
    <property type="component" value="Unassembled WGS sequence"/>
</dbReference>
<comment type="caution">
    <text evidence="2">The sequence shown here is derived from an EMBL/GenBank/DDBJ whole genome shotgun (WGS) entry which is preliminary data.</text>
</comment>
<evidence type="ECO:0000313" key="3">
    <source>
        <dbReference type="Proteomes" id="UP000054815"/>
    </source>
</evidence>
<gene>
    <name evidence="2" type="ORF">T4E_2802</name>
</gene>
<name>A0A0V0XZR7_TRIPS</name>
<organism evidence="2 3">
    <name type="scientific">Trichinella pseudospiralis</name>
    <name type="common">Parasitic roundworm</name>
    <dbReference type="NCBI Taxonomy" id="6337"/>
    <lineage>
        <taxon>Eukaryota</taxon>
        <taxon>Metazoa</taxon>
        <taxon>Ecdysozoa</taxon>
        <taxon>Nematoda</taxon>
        <taxon>Enoplea</taxon>
        <taxon>Dorylaimia</taxon>
        <taxon>Trichinellida</taxon>
        <taxon>Trichinellidae</taxon>
        <taxon>Trichinella</taxon>
    </lineage>
</organism>
<dbReference type="EMBL" id="JYDU01000087">
    <property type="protein sequence ID" value="KRX93512.1"/>
    <property type="molecule type" value="Genomic_DNA"/>
</dbReference>
<sequence length="175" mass="20318">MKLERRFQKRDDASSTRQQHQANNSISFVDDWLCFDKWSNKKSLLKRRRQLQQYTILSLGANFQPNPLEHASPVEIHSPPHRLSTTPEDLNYATYAITYVAELFVALRGKWQHRVKLVDTGWTRKQNRPIVIDLFFRLPTSFAGSRVIGRSNDTTGSTKPARSWMRLLWSGGGQF</sequence>
<feature type="compositionally biased region" description="Basic and acidic residues" evidence="1">
    <location>
        <begin position="1"/>
        <end position="14"/>
    </location>
</feature>
<evidence type="ECO:0000256" key="1">
    <source>
        <dbReference type="SAM" id="MobiDB-lite"/>
    </source>
</evidence>
<feature type="region of interest" description="Disordered" evidence="1">
    <location>
        <begin position="1"/>
        <end position="20"/>
    </location>
</feature>
<dbReference type="AlphaFoldDB" id="A0A0V0XZR7"/>
<protein>
    <submittedName>
        <fullName evidence="2">Uncharacterized protein</fullName>
    </submittedName>
</protein>